<keyword evidence="3" id="KW-1185">Reference proteome</keyword>
<name>A0ABV4AR34_9GAMM</name>
<feature type="transmembrane region" description="Helical" evidence="1">
    <location>
        <begin position="12"/>
        <end position="32"/>
    </location>
</feature>
<proteinExistence type="predicted"/>
<dbReference type="InterPro" id="IPR018729">
    <property type="entry name" value="DUF2269_transmembrane"/>
</dbReference>
<comment type="caution">
    <text evidence="2">The sequence shown here is derived from an EMBL/GenBank/DDBJ whole genome shotgun (WGS) entry which is preliminary data.</text>
</comment>
<keyword evidence="1" id="KW-1133">Transmembrane helix</keyword>
<keyword evidence="1" id="KW-0812">Transmembrane</keyword>
<evidence type="ECO:0000256" key="1">
    <source>
        <dbReference type="SAM" id="Phobius"/>
    </source>
</evidence>
<organism evidence="2 3">
    <name type="scientific">Rhodanobacter humi</name>
    <dbReference type="NCBI Taxonomy" id="1888173"/>
    <lineage>
        <taxon>Bacteria</taxon>
        <taxon>Pseudomonadati</taxon>
        <taxon>Pseudomonadota</taxon>
        <taxon>Gammaproteobacteria</taxon>
        <taxon>Lysobacterales</taxon>
        <taxon>Rhodanobacteraceae</taxon>
        <taxon>Rhodanobacter</taxon>
    </lineage>
</organism>
<feature type="transmembrane region" description="Helical" evidence="1">
    <location>
        <begin position="82"/>
        <end position="103"/>
    </location>
</feature>
<feature type="transmembrane region" description="Helical" evidence="1">
    <location>
        <begin position="131"/>
        <end position="151"/>
    </location>
</feature>
<protein>
    <submittedName>
        <fullName evidence="2">DUF2269 family protein</fullName>
    </submittedName>
</protein>
<keyword evidence="1" id="KW-0472">Membrane</keyword>
<accession>A0ABV4AR34</accession>
<dbReference type="Pfam" id="PF10027">
    <property type="entry name" value="DUF2269"/>
    <property type="match status" value="1"/>
</dbReference>
<sequence>MNTYVLLKTLHILSSTLLFGTGLGTAFFMWFTHRGGQVAAIASVARLTVRADFLFTAPAVIAQPVTGLLLMREMGFGFGAPWLQAAIALYLLAGACWLPVVWLQWRACELAQAAWCEGTPLPAAYYRSMRWWFALGWPAFLAVLATFWLMVAKPALWG</sequence>
<feature type="transmembrane region" description="Helical" evidence="1">
    <location>
        <begin position="53"/>
        <end position="70"/>
    </location>
</feature>
<dbReference type="EMBL" id="JBGBPY010000001">
    <property type="protein sequence ID" value="MEY2182866.1"/>
    <property type="molecule type" value="Genomic_DNA"/>
</dbReference>
<gene>
    <name evidence="2" type="ORF">AB7878_10600</name>
</gene>
<evidence type="ECO:0000313" key="3">
    <source>
        <dbReference type="Proteomes" id="UP001562159"/>
    </source>
</evidence>
<reference evidence="2 3" key="1">
    <citation type="submission" date="2024-07" db="EMBL/GenBank/DDBJ databases">
        <title>Molecular mechanisms and environmental adaptations of flagellar loss and biofilm growth of Rhodanobacter under environmental stress.</title>
        <authorList>
            <person name="Chen M."/>
        </authorList>
    </citation>
    <scope>NUCLEOTIDE SEQUENCE [LARGE SCALE GENOMIC DNA]</scope>
    <source>
        <strain evidence="2 3">RS22</strain>
    </source>
</reference>
<dbReference type="Proteomes" id="UP001562159">
    <property type="component" value="Unassembled WGS sequence"/>
</dbReference>
<evidence type="ECO:0000313" key="2">
    <source>
        <dbReference type="EMBL" id="MEY2182866.1"/>
    </source>
</evidence>